<feature type="non-terminal residue" evidence="1">
    <location>
        <position position="1"/>
    </location>
</feature>
<organism evidence="1 2">
    <name type="scientific">Adineta steineri</name>
    <dbReference type="NCBI Taxonomy" id="433720"/>
    <lineage>
        <taxon>Eukaryota</taxon>
        <taxon>Metazoa</taxon>
        <taxon>Spiralia</taxon>
        <taxon>Gnathifera</taxon>
        <taxon>Rotifera</taxon>
        <taxon>Eurotatoria</taxon>
        <taxon>Bdelloidea</taxon>
        <taxon>Adinetida</taxon>
        <taxon>Adinetidae</taxon>
        <taxon>Adineta</taxon>
    </lineage>
</organism>
<evidence type="ECO:0000313" key="1">
    <source>
        <dbReference type="EMBL" id="CAF4449816.1"/>
    </source>
</evidence>
<dbReference type="Proteomes" id="UP000663881">
    <property type="component" value="Unassembled WGS sequence"/>
</dbReference>
<dbReference type="SUPFAM" id="SSF52047">
    <property type="entry name" value="RNI-like"/>
    <property type="match status" value="1"/>
</dbReference>
<sequence>WYIEYILDSNSAVIYTIPYISNTYRLTRCTAKDSIKLINNSSVFNNVTNLTMCCEAIADNCYYYFSNIRSLKLESTFINLMHDDDNILKTKHIESLIKIVNLYNLTYLDISSCSIIETYSLLQIFRKASSLSSMTIDPYILSIMFNDNE</sequence>
<reference evidence="1" key="1">
    <citation type="submission" date="2021-02" db="EMBL/GenBank/DDBJ databases">
        <authorList>
            <person name="Nowell W R."/>
        </authorList>
    </citation>
    <scope>NUCLEOTIDE SEQUENCE</scope>
</reference>
<protein>
    <submittedName>
        <fullName evidence="1">Uncharacterized protein</fullName>
    </submittedName>
</protein>
<evidence type="ECO:0000313" key="2">
    <source>
        <dbReference type="Proteomes" id="UP000663881"/>
    </source>
</evidence>
<dbReference type="AlphaFoldDB" id="A0A820SAJ9"/>
<feature type="non-terminal residue" evidence="1">
    <location>
        <position position="149"/>
    </location>
</feature>
<comment type="caution">
    <text evidence="1">The sequence shown here is derived from an EMBL/GenBank/DDBJ whole genome shotgun (WGS) entry which is preliminary data.</text>
</comment>
<gene>
    <name evidence="1" type="ORF">OKA104_LOCUS54099</name>
</gene>
<name>A0A820SAJ9_9BILA</name>
<accession>A0A820SAJ9</accession>
<proteinExistence type="predicted"/>
<dbReference type="EMBL" id="CAJOAY010035179">
    <property type="protein sequence ID" value="CAF4449816.1"/>
    <property type="molecule type" value="Genomic_DNA"/>
</dbReference>